<gene>
    <name evidence="1" type="ordered locus">bpr_I0717</name>
</gene>
<protein>
    <submittedName>
        <fullName evidence="1">Glycosyl transferase</fullName>
    </submittedName>
</protein>
<dbReference type="Pfam" id="PF14305">
    <property type="entry name" value="ATPgrasp_TupA"/>
    <property type="match status" value="1"/>
</dbReference>
<evidence type="ECO:0000313" key="1">
    <source>
        <dbReference type="EMBL" id="ADL33460.1"/>
    </source>
</evidence>
<sequence length="304" mass="37008">MSPWRKLRLLIENPFQLWIFFANRGFFNYMDDEKYLRYRYRCLMRKKLSLERPRSFNEKIQWLKLYDRKPIYNSMVDKYEAKNYVGDLIGEQYIIPTYGVWNNFDEIDFDSLPDQFVIKCTHDSGGIVIVRDKNKFDKEHAKKVIERALNKDFYLIGREWPYKDLEHRIIIEKYISNRDNDLGLIDYKFYCFNGEPKFLYISAGLEDHDKARISFVSLEWERLPFYRTDFKQFEQLPEKPTNYEEMIHICKKLAEGIRFIRVDLYEIDNRIYFSELTFHPCSGFMPLNDEKYDLEIGEMLELSK</sequence>
<dbReference type="KEGG" id="bpb:bpr_I0717"/>
<dbReference type="AlphaFoldDB" id="E0S0Y5"/>
<accession>E0S0Y5</accession>
<proteinExistence type="predicted"/>
<organism evidence="1 2">
    <name type="scientific">Butyrivibrio proteoclasticus (strain ATCC 51982 / DSM 14932 / B316)</name>
    <name type="common">Clostridium proteoclasticum</name>
    <dbReference type="NCBI Taxonomy" id="515622"/>
    <lineage>
        <taxon>Bacteria</taxon>
        <taxon>Bacillati</taxon>
        <taxon>Bacillota</taxon>
        <taxon>Clostridia</taxon>
        <taxon>Lachnospirales</taxon>
        <taxon>Lachnospiraceae</taxon>
        <taxon>Butyrivibrio</taxon>
    </lineage>
</organism>
<dbReference type="InterPro" id="IPR029465">
    <property type="entry name" value="ATPgrasp_TupA"/>
</dbReference>
<keyword evidence="2" id="KW-1185">Reference proteome</keyword>
<keyword evidence="1" id="KW-0808">Transferase</keyword>
<dbReference type="eggNOG" id="COG3307">
    <property type="taxonomic scope" value="Bacteria"/>
</dbReference>
<dbReference type="HOGENOM" id="CLU_056705_0_0_9"/>
<dbReference type="GO" id="GO:0016740">
    <property type="term" value="F:transferase activity"/>
    <property type="evidence" value="ECO:0007669"/>
    <property type="project" value="UniProtKB-KW"/>
</dbReference>
<dbReference type="STRING" id="515622.bpr_I0717"/>
<reference evidence="1 2" key="1">
    <citation type="journal article" date="2010" name="PLoS ONE">
        <title>The glycobiome of the rumen bacterium Butyrivibrio proteoclasticus B316(T) highlights adaptation to a polysaccharide-rich environment.</title>
        <authorList>
            <person name="Kelly W.J."/>
            <person name="Leahy S.C."/>
            <person name="Altermann E."/>
            <person name="Yeoman C.J."/>
            <person name="Dunne J.C."/>
            <person name="Kong Z."/>
            <person name="Pacheco D.M."/>
            <person name="Li D."/>
            <person name="Noel S.J."/>
            <person name="Moon C.D."/>
            <person name="Cookson A.L."/>
            <person name="Attwood G.T."/>
        </authorList>
    </citation>
    <scope>NUCLEOTIDE SEQUENCE [LARGE SCALE GENOMIC DNA]</scope>
    <source>
        <strain evidence="2">ATCC 51982 / DSM 14932 / B316</strain>
    </source>
</reference>
<name>E0S0Y5_BUTPB</name>
<dbReference type="Proteomes" id="UP000001299">
    <property type="component" value="Chromosome 1"/>
</dbReference>
<evidence type="ECO:0000313" key="2">
    <source>
        <dbReference type="Proteomes" id="UP000001299"/>
    </source>
</evidence>
<dbReference type="EMBL" id="CP001810">
    <property type="protein sequence ID" value="ADL33460.1"/>
    <property type="molecule type" value="Genomic_DNA"/>
</dbReference>